<dbReference type="Pfam" id="PF01817">
    <property type="entry name" value="CM_2"/>
    <property type="match status" value="1"/>
</dbReference>
<keyword evidence="2" id="KW-0413">Isomerase</keyword>
<dbReference type="RefSeq" id="WP_066604605.1">
    <property type="nucleotide sequence ID" value="NZ_CP014230.1"/>
</dbReference>
<proteinExistence type="predicted"/>
<dbReference type="PROSITE" id="PS51168">
    <property type="entry name" value="CHORISMATE_MUT_2"/>
    <property type="match status" value="1"/>
</dbReference>
<dbReference type="KEGG" id="doa:AXF15_05885"/>
<evidence type="ECO:0000313" key="5">
    <source>
        <dbReference type="EMBL" id="AMD92678.1"/>
    </source>
</evidence>
<dbReference type="InterPro" id="IPR002701">
    <property type="entry name" value="CM_II_prokaryot"/>
</dbReference>
<organism evidence="5 6">
    <name type="scientific">Desulfomicrobium orale DSM 12838</name>
    <dbReference type="NCBI Taxonomy" id="888061"/>
    <lineage>
        <taxon>Bacteria</taxon>
        <taxon>Pseudomonadati</taxon>
        <taxon>Thermodesulfobacteriota</taxon>
        <taxon>Desulfovibrionia</taxon>
        <taxon>Desulfovibrionales</taxon>
        <taxon>Desulfomicrobiaceae</taxon>
        <taxon>Desulfomicrobium</taxon>
    </lineage>
</organism>
<dbReference type="NCBIfam" id="TIGR01807">
    <property type="entry name" value="CM_P2"/>
    <property type="match status" value="1"/>
</dbReference>
<dbReference type="PANTHER" id="PTHR38041:SF1">
    <property type="entry name" value="CHORISMATE MUTASE"/>
    <property type="match status" value="1"/>
</dbReference>
<dbReference type="GO" id="GO:0046417">
    <property type="term" value="P:chorismate metabolic process"/>
    <property type="evidence" value="ECO:0007669"/>
    <property type="project" value="InterPro"/>
</dbReference>
<gene>
    <name evidence="5" type="ORF">AXF15_05885</name>
</gene>
<name>A0A0X8JPU5_9BACT</name>
<dbReference type="SUPFAM" id="SSF48600">
    <property type="entry name" value="Chorismate mutase II"/>
    <property type="match status" value="1"/>
</dbReference>
<dbReference type="STRING" id="888061.AXF15_05885"/>
<keyword evidence="3" id="KW-0175">Coiled coil</keyword>
<feature type="domain" description="Chorismate mutase" evidence="4">
    <location>
        <begin position="1"/>
        <end position="90"/>
    </location>
</feature>
<dbReference type="AlphaFoldDB" id="A0A0X8JPU5"/>
<keyword evidence="6" id="KW-1185">Reference proteome</keyword>
<evidence type="ECO:0000259" key="4">
    <source>
        <dbReference type="PROSITE" id="PS51168"/>
    </source>
</evidence>
<evidence type="ECO:0000256" key="1">
    <source>
        <dbReference type="ARBA" id="ARBA00012404"/>
    </source>
</evidence>
<dbReference type="InterPro" id="IPR051331">
    <property type="entry name" value="Chorismate_mutase-related"/>
</dbReference>
<dbReference type="SMART" id="SM00830">
    <property type="entry name" value="CM_2"/>
    <property type="match status" value="1"/>
</dbReference>
<dbReference type="GO" id="GO:0005737">
    <property type="term" value="C:cytoplasm"/>
    <property type="evidence" value="ECO:0007669"/>
    <property type="project" value="InterPro"/>
</dbReference>
<evidence type="ECO:0000313" key="6">
    <source>
        <dbReference type="Proteomes" id="UP000063964"/>
    </source>
</evidence>
<dbReference type="GO" id="GO:0004106">
    <property type="term" value="F:chorismate mutase activity"/>
    <property type="evidence" value="ECO:0007669"/>
    <property type="project" value="UniProtKB-EC"/>
</dbReference>
<dbReference type="Gene3D" id="1.20.59.10">
    <property type="entry name" value="Chorismate mutase"/>
    <property type="match status" value="1"/>
</dbReference>
<reference evidence="6" key="1">
    <citation type="submission" date="2016-02" db="EMBL/GenBank/DDBJ databases">
        <authorList>
            <person name="Holder M.E."/>
            <person name="Ajami N.J."/>
            <person name="Petrosino J.F."/>
        </authorList>
    </citation>
    <scope>NUCLEOTIDE SEQUENCE [LARGE SCALE GENOMIC DNA]</scope>
    <source>
        <strain evidence="6">DSM 12838</strain>
    </source>
</reference>
<evidence type="ECO:0000256" key="3">
    <source>
        <dbReference type="SAM" id="Coils"/>
    </source>
</evidence>
<dbReference type="EMBL" id="CP014230">
    <property type="protein sequence ID" value="AMD92678.1"/>
    <property type="molecule type" value="Genomic_DNA"/>
</dbReference>
<dbReference type="OrthoDB" id="9802281at2"/>
<protein>
    <recommendedName>
        <fullName evidence="1">chorismate mutase</fullName>
        <ecNumber evidence="1">5.4.99.5</ecNumber>
    </recommendedName>
</protein>
<evidence type="ECO:0000256" key="2">
    <source>
        <dbReference type="ARBA" id="ARBA00023235"/>
    </source>
</evidence>
<dbReference type="EC" id="5.4.99.5" evidence="1"/>
<dbReference type="PANTHER" id="PTHR38041">
    <property type="entry name" value="CHORISMATE MUTASE"/>
    <property type="match status" value="1"/>
</dbReference>
<sequence>MIADQLTEIRKRIDALDKRIVELLNQRAALSLEAGRIKAAASAAVFRPSREKVILTRLTRLNRGPIPEEHLRSIYREIFSSSRALQRRLVKTCPNPGDLPVHQLDLEHLGRSADSAPQTTPRGVFLAADSRKAGLDAITQKNSAQSNRTVPYHVCTAGLLPHGQEDA</sequence>
<feature type="coiled-coil region" evidence="3">
    <location>
        <begin position="6"/>
        <end position="33"/>
    </location>
</feature>
<dbReference type="Proteomes" id="UP000063964">
    <property type="component" value="Chromosome"/>
</dbReference>
<dbReference type="InterPro" id="IPR010957">
    <property type="entry name" value="G/b/e-P-prot_chorismate_mutase"/>
</dbReference>
<dbReference type="GO" id="GO:0009094">
    <property type="term" value="P:L-phenylalanine biosynthetic process"/>
    <property type="evidence" value="ECO:0007669"/>
    <property type="project" value="InterPro"/>
</dbReference>
<dbReference type="InterPro" id="IPR036979">
    <property type="entry name" value="CM_dom_sf"/>
</dbReference>
<dbReference type="InterPro" id="IPR036263">
    <property type="entry name" value="Chorismate_II_sf"/>
</dbReference>
<accession>A0A0X8JPU5</accession>
<dbReference type="GO" id="GO:0009697">
    <property type="term" value="P:salicylic acid biosynthetic process"/>
    <property type="evidence" value="ECO:0007669"/>
    <property type="project" value="TreeGrafter"/>
</dbReference>